<feature type="compositionally biased region" description="Polar residues" evidence="1">
    <location>
        <begin position="792"/>
        <end position="802"/>
    </location>
</feature>
<feature type="compositionally biased region" description="Polar residues" evidence="1">
    <location>
        <begin position="1261"/>
        <end position="1279"/>
    </location>
</feature>
<feature type="compositionally biased region" description="Polar residues" evidence="1">
    <location>
        <begin position="1422"/>
        <end position="1431"/>
    </location>
</feature>
<dbReference type="Proteomes" id="UP000257109">
    <property type="component" value="Unassembled WGS sequence"/>
</dbReference>
<dbReference type="PANTHER" id="PTHR48429">
    <property type="entry name" value="AGENET DOMAIN-CONTAINING PROTEIN"/>
    <property type="match status" value="1"/>
</dbReference>
<feature type="compositionally biased region" description="Basic and acidic residues" evidence="1">
    <location>
        <begin position="1970"/>
        <end position="1979"/>
    </location>
</feature>
<feature type="region of interest" description="Disordered" evidence="1">
    <location>
        <begin position="931"/>
        <end position="960"/>
    </location>
</feature>
<dbReference type="EMBL" id="QJKJ01005399">
    <property type="protein sequence ID" value="RDX90454.1"/>
    <property type="molecule type" value="Genomic_DNA"/>
</dbReference>
<organism evidence="3 4">
    <name type="scientific">Mucuna pruriens</name>
    <name type="common">Velvet bean</name>
    <name type="synonym">Dolichos pruriens</name>
    <dbReference type="NCBI Taxonomy" id="157652"/>
    <lineage>
        <taxon>Eukaryota</taxon>
        <taxon>Viridiplantae</taxon>
        <taxon>Streptophyta</taxon>
        <taxon>Embryophyta</taxon>
        <taxon>Tracheophyta</taxon>
        <taxon>Spermatophyta</taxon>
        <taxon>Magnoliopsida</taxon>
        <taxon>eudicotyledons</taxon>
        <taxon>Gunneridae</taxon>
        <taxon>Pentapetalae</taxon>
        <taxon>rosids</taxon>
        <taxon>fabids</taxon>
        <taxon>Fabales</taxon>
        <taxon>Fabaceae</taxon>
        <taxon>Papilionoideae</taxon>
        <taxon>50 kb inversion clade</taxon>
        <taxon>NPAAA clade</taxon>
        <taxon>indigoferoid/millettioid clade</taxon>
        <taxon>Phaseoleae</taxon>
        <taxon>Mucuna</taxon>
    </lineage>
</organism>
<feature type="region of interest" description="Disordered" evidence="1">
    <location>
        <begin position="1422"/>
        <end position="1441"/>
    </location>
</feature>
<name>A0A371GIT6_MUCPR</name>
<feature type="compositionally biased region" description="Basic and acidic residues" evidence="1">
    <location>
        <begin position="985"/>
        <end position="997"/>
    </location>
</feature>
<feature type="compositionally biased region" description="Basic and acidic residues" evidence="1">
    <location>
        <begin position="2191"/>
        <end position="2205"/>
    </location>
</feature>
<dbReference type="CDD" id="cd20405">
    <property type="entry name" value="Tudor_Agenet_AtDUF_rpt1_3"/>
    <property type="match status" value="1"/>
</dbReference>
<dbReference type="OrthoDB" id="433924at2759"/>
<feature type="region of interest" description="Disordered" evidence="1">
    <location>
        <begin position="778"/>
        <end position="822"/>
    </location>
</feature>
<feature type="compositionally biased region" description="Basic and acidic residues" evidence="1">
    <location>
        <begin position="778"/>
        <end position="789"/>
    </location>
</feature>
<feature type="region of interest" description="Disordered" evidence="1">
    <location>
        <begin position="228"/>
        <end position="249"/>
    </location>
</feature>
<feature type="non-terminal residue" evidence="3">
    <location>
        <position position="2265"/>
    </location>
</feature>
<feature type="compositionally biased region" description="Polar residues" evidence="1">
    <location>
        <begin position="2092"/>
        <end position="2104"/>
    </location>
</feature>
<feature type="region of interest" description="Disordered" evidence="1">
    <location>
        <begin position="1026"/>
        <end position="1128"/>
    </location>
</feature>
<feature type="compositionally biased region" description="Polar residues" evidence="1">
    <location>
        <begin position="1119"/>
        <end position="1128"/>
    </location>
</feature>
<feature type="region of interest" description="Disordered" evidence="1">
    <location>
        <begin position="985"/>
        <end position="1005"/>
    </location>
</feature>
<comment type="caution">
    <text evidence="3">The sequence shown here is derived from an EMBL/GenBank/DDBJ whole genome shotgun (WGS) entry which is preliminary data.</text>
</comment>
<evidence type="ECO:0000256" key="1">
    <source>
        <dbReference type="SAM" id="MobiDB-lite"/>
    </source>
</evidence>
<feature type="region of interest" description="Disordered" evidence="1">
    <location>
        <begin position="1260"/>
        <end position="1283"/>
    </location>
</feature>
<feature type="compositionally biased region" description="Basic and acidic residues" evidence="1">
    <location>
        <begin position="1091"/>
        <end position="1118"/>
    </location>
</feature>
<feature type="non-terminal residue" evidence="3">
    <location>
        <position position="1"/>
    </location>
</feature>
<feature type="compositionally biased region" description="Polar residues" evidence="1">
    <location>
        <begin position="2133"/>
        <end position="2142"/>
    </location>
</feature>
<feature type="compositionally biased region" description="Polar residues" evidence="1">
    <location>
        <begin position="933"/>
        <end position="949"/>
    </location>
</feature>
<feature type="region of interest" description="Disordered" evidence="1">
    <location>
        <begin position="671"/>
        <end position="690"/>
    </location>
</feature>
<feature type="compositionally biased region" description="Basic and acidic residues" evidence="1">
    <location>
        <begin position="2105"/>
        <end position="2132"/>
    </location>
</feature>
<dbReference type="SMART" id="SM00743">
    <property type="entry name" value="Agenet"/>
    <property type="match status" value="2"/>
</dbReference>
<feature type="compositionally biased region" description="Polar residues" evidence="1">
    <location>
        <begin position="1026"/>
        <end position="1065"/>
    </location>
</feature>
<proteinExistence type="predicted"/>
<dbReference type="InterPro" id="IPR055274">
    <property type="entry name" value="SWO1"/>
</dbReference>
<keyword evidence="4" id="KW-1185">Reference proteome</keyword>
<evidence type="ECO:0000313" key="3">
    <source>
        <dbReference type="EMBL" id="RDX90454.1"/>
    </source>
</evidence>
<dbReference type="PANTHER" id="PTHR48429:SF1">
    <property type="entry name" value="AGENET DOMAIN-CONTAINING PROTEIN"/>
    <property type="match status" value="1"/>
</dbReference>
<feature type="domain" description="Agenet" evidence="2">
    <location>
        <begin position="1806"/>
        <end position="1873"/>
    </location>
</feature>
<feature type="region of interest" description="Disordered" evidence="1">
    <location>
        <begin position="2023"/>
        <end position="2055"/>
    </location>
</feature>
<feature type="compositionally biased region" description="Basic and acidic residues" evidence="1">
    <location>
        <begin position="1989"/>
        <end position="1998"/>
    </location>
</feature>
<feature type="region of interest" description="Disordered" evidence="1">
    <location>
        <begin position="2091"/>
        <end position="2230"/>
    </location>
</feature>
<reference evidence="3" key="1">
    <citation type="submission" date="2018-05" db="EMBL/GenBank/DDBJ databases">
        <title>Draft genome of Mucuna pruriens seed.</title>
        <authorList>
            <person name="Nnadi N.E."/>
            <person name="Vos R."/>
            <person name="Hasami M.H."/>
            <person name="Devisetty U.K."/>
            <person name="Aguiy J.C."/>
        </authorList>
    </citation>
    <scope>NUCLEOTIDE SEQUENCE [LARGE SCALE GENOMIC DNA]</scope>
    <source>
        <strain evidence="3">JCA_2017</strain>
    </source>
</reference>
<feature type="region of interest" description="Disordered" evidence="1">
    <location>
        <begin position="2246"/>
        <end position="2265"/>
    </location>
</feature>
<dbReference type="InterPro" id="IPR008395">
    <property type="entry name" value="Agenet-like_dom"/>
</dbReference>
<sequence length="2265" mass="242429">HTQRTTKQIHSQTFSSHFFGFFLVTLTVAGTLVRSAGTRIHRDSPMDYDDNDFQNQNLNLAGEGSTKFPPVLRPYALPKFDFDESLQANLRFDSLVETEVFLGIESNEDNQWIDAFSRGGSGIEFSSTAAESCPISRHGNVWSEATSSESVEMLLKSVGQEDYIPRQTVIQESDACDELACLAKQMDTNPIVDDKNEFKDSATDLHPPGVTHASFSGLKEDVGMEKSLDGVSQGHEGELSIDGSSSNPKLSDICTNIDLPVSEGSLTLYTDEKNNNTNQREVETVADDSHHGKIQDDSSAVQTIIAESSMQNEGDEKQGPLQAETNNQDLESSMMHKEAVVDTQTLDRDATGGDAHHLENPLCSIPTEETLEGGAVVEGLETGLSSLEGSQRMESVAVCDLQKAEKNSEDMCFSDLSRNSTSDAMLLKHVVRDDQSVPNTCELPKISIKDDSISEGQVVEVSNSNREICPNLQQNVDVIEKTAYSGSSVTNEEELMNTGNHVDTVILSSESAASMFTTEENSISTIIEENSDNRVGGFSSSSVMALSTKASILDDSTKICVNNKPDSQNDHEKCDQIVSVNDQDELLKTGDCVDTVILSSKLEASMFTAEENNISTISEGNSVNKVAGFSSSSVMAFSTKSSVLGDSTQICVNNESDRQNDQEKCNRVVSFNDQESKRIPSDSSQIHSDVDQSHLVDKGVVSSSLSEGRMETELTTSTVSIHVIPDNNSVSQVVLGNTSSTSHEIIDIPPSSKVVSTHEVTSHNDFHGITPFGYSSAKEKGESTIKEAEEAGTSTLVGSSEETAPCPVTGTEKHHSSDSSRQLSCDSTCQLKVGTSSAVKIGEPQGRTIDKVIQECAKETGMPQVPCASSEKQTDDITVSLIKDDKETVQEIPDKSSSEKLGVILLGNQVSMSSASVPDSCIELRETGGGSFPANSTCSPSSTLGSPSQTEKDKNQVEASANQNTLVSEMINDGAKNTLSTAQDLKENSASKDERSSTPEVNSVIDLSKKDVADVTTEDVGKMQSIPVTETVKTSSAMEASSLTSGPGPSRNKNVGNVSHGNPQISDVEVVHSASKATPERKTRRASNKSAGKESSRRGSHAKDTTMARQSDRGDKSTKASLSPSPGFQMMQSNEVQQYGHIDSNSTKSFALVNTSTSSLPDLNTSASPSVLFHQPFTDLQQVQLRAQIFVYGALIQGTVPDEAYMISAFGGSDGGRSLWENGWRACMERQHGQKSHPANLETPLQSRSVARTSDLPLKQSAVQGKSISSPLGRTSSKATPPIVNPSIPLSSPLWSLSTLGLGSDSLQSNALARGSVVDYPQAITPLHPYQTTPVRSFLGHNTPWISQTPLRGPWIASPTPAPDNSTHISALPASDTIKLGSIKGSLPPSSGIKNVTSSLPTSSAGLQGILAGTASSLDANNATVSPAQHSSDPKPKKRKKVVVSEDLGQRPLQSLANAVGSHTSTSVAVVAPLGNVPINTVEKSVVSVSPLADQSKKDRNVDKRIMTDESIMKVKEARVHAEEASALSAAAVNHSLELWNQLDKHKNSGLMPDVEAKLASAAVAAAAAAAIAKAAAAAANVASNAALQAKLMADEALLSSGYHNSSQSNQISLSEGTSNLGKATPASILKGANGTSSPGSIIVAAKEAVKRRVEAASAATKRAENMDAIVKAAELAAEAVSQAGKIVTMGDPLPLSQLVEAGPEGFLKAARESSQQVGLFKDITRDMVNIDNVRDIPETSYTHNRDILSGGVSASVKTNEKNSRGPKGRKVVSDLVKPVDTVPGSEPEIQAAFTVSNGSENLEESSMKEGLLVEVFKDEEGFKAAWFTANILSLKDDKAYVCYTSLVAAEGTGPLKEWVSRECDRETPPRIRTARPLTTLQYEGTRKRRRAAMGDYAWSVGDGVDAWIQESWREGVITEKSKKDETTFTVHFPASGETLVVRAWHIRPSLIWKDGKWIESSKVGANDSSTHEGDTPHEKRPKMSSHAAEVKGKDKMSKGIDAVESAKPELLNLTENDKEFNIGKSSKNANKLDGHRMVRNGPQKEGSKVIFGVPKPGKKRKFMEVSKHYVAHESSKINDRSDSVKLANFLMPQSSGPRGWKNSSKIDAKEKHGADSKPKTSHTERIKDSSNHLKNASQSESSKVERASHSATADGATEGPILFSSLATSVDAHPTKRASTSRASKGKLAPARDKLGKGEMEKALNDNPTKSASDVVEPRRSNRRIQPTSRLLEGLQSSLIISKIPSVSHNRSTKDYSSVDGRSY</sequence>
<dbReference type="InterPro" id="IPR014002">
    <property type="entry name" value="Agenet_dom_plant"/>
</dbReference>
<gene>
    <name evidence="3" type="ORF">CR513_27676</name>
</gene>
<accession>A0A371GIT6</accession>
<protein>
    <recommendedName>
        <fullName evidence="2">Agenet domain-containing protein</fullName>
    </recommendedName>
</protein>
<feature type="domain" description="Agenet" evidence="2">
    <location>
        <begin position="1897"/>
        <end position="1955"/>
    </location>
</feature>
<dbReference type="STRING" id="157652.A0A371GIT6"/>
<feature type="region of interest" description="Disordered" evidence="1">
    <location>
        <begin position="1964"/>
        <end position="1998"/>
    </location>
</feature>
<evidence type="ECO:0000259" key="2">
    <source>
        <dbReference type="SMART" id="SM00743"/>
    </source>
</evidence>
<dbReference type="Pfam" id="PF05641">
    <property type="entry name" value="Agenet"/>
    <property type="match status" value="1"/>
</dbReference>
<evidence type="ECO:0000313" key="4">
    <source>
        <dbReference type="Proteomes" id="UP000257109"/>
    </source>
</evidence>